<feature type="transmembrane region" description="Helical" evidence="1">
    <location>
        <begin position="41"/>
        <end position="59"/>
    </location>
</feature>
<keyword evidence="1" id="KW-0812">Transmembrane</keyword>
<proteinExistence type="predicted"/>
<feature type="transmembrane region" description="Helical" evidence="1">
    <location>
        <begin position="9"/>
        <end position="29"/>
    </location>
</feature>
<sequence>MKENMHKVYLGFFLLLLAMAVILVIGLMIGKNGGSLPQMLGIAYGILFSFFVLYSCGWLPKRKKNKNHPQN</sequence>
<keyword evidence="3" id="KW-1185">Reference proteome</keyword>
<dbReference type="EMBL" id="RHHQ01000003">
    <property type="protein sequence ID" value="RNB92384.1"/>
    <property type="molecule type" value="Genomic_DNA"/>
</dbReference>
<dbReference type="Proteomes" id="UP000271031">
    <property type="component" value="Unassembled WGS sequence"/>
</dbReference>
<evidence type="ECO:0000313" key="3">
    <source>
        <dbReference type="Proteomes" id="UP000271031"/>
    </source>
</evidence>
<evidence type="ECO:0000313" key="2">
    <source>
        <dbReference type="EMBL" id="RNB92384.1"/>
    </source>
</evidence>
<accession>A0A3M8DWS4</accession>
<reference evidence="2 3" key="1">
    <citation type="submission" date="2018-10" db="EMBL/GenBank/DDBJ databases">
        <title>Phylogenomics of Brevibacillus.</title>
        <authorList>
            <person name="Dunlap C."/>
        </authorList>
    </citation>
    <scope>NUCLEOTIDE SEQUENCE [LARGE SCALE GENOMIC DNA]</scope>
    <source>
        <strain evidence="2 3">JCM 15716</strain>
    </source>
</reference>
<dbReference type="AlphaFoldDB" id="A0A3M8DWS4"/>
<gene>
    <name evidence="2" type="ORF">EDM56_01415</name>
</gene>
<keyword evidence="1" id="KW-1133">Transmembrane helix</keyword>
<comment type="caution">
    <text evidence="2">The sequence shown here is derived from an EMBL/GenBank/DDBJ whole genome shotgun (WGS) entry which is preliminary data.</text>
</comment>
<keyword evidence="1" id="KW-0472">Membrane</keyword>
<name>A0A3M8DWS4_9BACL</name>
<protein>
    <submittedName>
        <fullName evidence="2">Uncharacterized protein</fullName>
    </submittedName>
</protein>
<evidence type="ECO:0000256" key="1">
    <source>
        <dbReference type="SAM" id="Phobius"/>
    </source>
</evidence>
<organism evidence="2 3">
    <name type="scientific">Brevibacillus fluminis</name>
    <dbReference type="NCBI Taxonomy" id="511487"/>
    <lineage>
        <taxon>Bacteria</taxon>
        <taxon>Bacillati</taxon>
        <taxon>Bacillota</taxon>
        <taxon>Bacilli</taxon>
        <taxon>Bacillales</taxon>
        <taxon>Paenibacillaceae</taxon>
        <taxon>Brevibacillus</taxon>
    </lineage>
</organism>